<proteinExistence type="inferred from homology"/>
<dbReference type="InterPro" id="IPR002177">
    <property type="entry name" value="DPS_DNA-bd"/>
</dbReference>
<dbReference type="GO" id="GO:0008199">
    <property type="term" value="F:ferric iron binding"/>
    <property type="evidence" value="ECO:0007669"/>
    <property type="project" value="InterPro"/>
</dbReference>
<accession>A0A8J7TU54</accession>
<dbReference type="Proteomes" id="UP000664414">
    <property type="component" value="Unassembled WGS sequence"/>
</dbReference>
<comment type="similarity">
    <text evidence="1 2">Belongs to the Dps family.</text>
</comment>
<dbReference type="PANTHER" id="PTHR42932:SF3">
    <property type="entry name" value="DNA PROTECTION DURING STARVATION PROTEIN"/>
    <property type="match status" value="1"/>
</dbReference>
<evidence type="ECO:0000313" key="5">
    <source>
        <dbReference type="Proteomes" id="UP000664414"/>
    </source>
</evidence>
<dbReference type="InterPro" id="IPR008331">
    <property type="entry name" value="Ferritin_DPS_dom"/>
</dbReference>
<protein>
    <submittedName>
        <fullName evidence="4">DNA starvation/stationary phase protection protein</fullName>
    </submittedName>
</protein>
<dbReference type="InterPro" id="IPR009078">
    <property type="entry name" value="Ferritin-like_SF"/>
</dbReference>
<comment type="caution">
    <text evidence="4">The sequence shown here is derived from an EMBL/GenBank/DDBJ whole genome shotgun (WGS) entry which is preliminary data.</text>
</comment>
<dbReference type="Gene3D" id="1.20.1260.10">
    <property type="match status" value="1"/>
</dbReference>
<reference evidence="4" key="1">
    <citation type="submission" date="2021-02" db="EMBL/GenBank/DDBJ databases">
        <title>Thiocyanate and organic carbon inputs drive convergent selection for specific autotrophic Afipia and Thiobacillus strains within complex microbiomes.</title>
        <authorList>
            <person name="Huddy R.J."/>
            <person name="Sachdeva R."/>
            <person name="Kadzinga F."/>
            <person name="Kantor R.S."/>
            <person name="Harrison S.T.L."/>
            <person name="Banfield J.F."/>
        </authorList>
    </citation>
    <scope>NUCLEOTIDE SEQUENCE</scope>
    <source>
        <strain evidence="4">SCN18_10_11_15_R4_P_38_20</strain>
    </source>
</reference>
<dbReference type="AlphaFoldDB" id="A0A8J7TU54"/>
<sequence length="151" mass="17620">MITLENSSRLKSIEHLKILLANTYLLSLKTQNCHWNVISPNFSMLHELFGNQYETLSEAIDEIAERIRMLEEKTPATFHEFLKLTTLSENEDLKTPEIMVTTLLNDHEKIIAELRVILKELESSDDEGTIDFFIGRLRNHEKTAWILRSHL</sequence>
<dbReference type="InterPro" id="IPR012347">
    <property type="entry name" value="Ferritin-like"/>
</dbReference>
<name>A0A8J7TU54_9PROT</name>
<dbReference type="Pfam" id="PF00210">
    <property type="entry name" value="Ferritin"/>
    <property type="match status" value="1"/>
</dbReference>
<evidence type="ECO:0000313" key="4">
    <source>
        <dbReference type="EMBL" id="MBN9412837.1"/>
    </source>
</evidence>
<dbReference type="PIRSF" id="PIRSF005900">
    <property type="entry name" value="Dps"/>
    <property type="match status" value="1"/>
</dbReference>
<evidence type="ECO:0000256" key="1">
    <source>
        <dbReference type="ARBA" id="ARBA00009497"/>
    </source>
</evidence>
<evidence type="ECO:0000256" key="2">
    <source>
        <dbReference type="RuleBase" id="RU003875"/>
    </source>
</evidence>
<gene>
    <name evidence="4" type="ORF">J0H12_02775</name>
</gene>
<feature type="domain" description="Ferritin/DPS" evidence="3">
    <location>
        <begin position="13"/>
        <end position="151"/>
    </location>
</feature>
<dbReference type="PANTHER" id="PTHR42932">
    <property type="entry name" value="GENERAL STRESS PROTEIN 20U"/>
    <property type="match status" value="1"/>
</dbReference>
<dbReference type="PRINTS" id="PR01346">
    <property type="entry name" value="HELNAPAPROT"/>
</dbReference>
<dbReference type="CDD" id="cd01043">
    <property type="entry name" value="DPS"/>
    <property type="match status" value="1"/>
</dbReference>
<dbReference type="EMBL" id="JAFKGL010000013">
    <property type="protein sequence ID" value="MBN9412837.1"/>
    <property type="molecule type" value="Genomic_DNA"/>
</dbReference>
<evidence type="ECO:0000259" key="3">
    <source>
        <dbReference type="Pfam" id="PF00210"/>
    </source>
</evidence>
<dbReference type="SUPFAM" id="SSF47240">
    <property type="entry name" value="Ferritin-like"/>
    <property type="match status" value="1"/>
</dbReference>
<organism evidence="4 5">
    <name type="scientific">Candidatus Paracaedimonas acanthamoebae</name>
    <dbReference type="NCBI Taxonomy" id="244581"/>
    <lineage>
        <taxon>Bacteria</taxon>
        <taxon>Pseudomonadati</taxon>
        <taxon>Pseudomonadota</taxon>
        <taxon>Alphaproteobacteria</taxon>
        <taxon>Holosporales</taxon>
        <taxon>Caedimonadaceae</taxon>
        <taxon>Candidatus Paracaedimonas</taxon>
    </lineage>
</organism>